<protein>
    <submittedName>
        <fullName evidence="2">Uncharacterized protein</fullName>
    </submittedName>
</protein>
<evidence type="ECO:0000256" key="1">
    <source>
        <dbReference type="SAM" id="MobiDB-lite"/>
    </source>
</evidence>
<accession>A0A9P4VMB8</accession>
<keyword evidence="3" id="KW-1185">Reference proteome</keyword>
<evidence type="ECO:0000313" key="2">
    <source>
        <dbReference type="EMBL" id="KAF2838436.1"/>
    </source>
</evidence>
<name>A0A9P4VMB8_9PEZI</name>
<feature type="compositionally biased region" description="Low complexity" evidence="1">
    <location>
        <begin position="13"/>
        <end position="67"/>
    </location>
</feature>
<reference evidence="2" key="1">
    <citation type="journal article" date="2020" name="Stud. Mycol.">
        <title>101 Dothideomycetes genomes: a test case for predicting lifestyles and emergence of pathogens.</title>
        <authorList>
            <person name="Haridas S."/>
            <person name="Albert R."/>
            <person name="Binder M."/>
            <person name="Bloem J."/>
            <person name="Labutti K."/>
            <person name="Salamov A."/>
            <person name="Andreopoulos B."/>
            <person name="Baker S."/>
            <person name="Barry K."/>
            <person name="Bills G."/>
            <person name="Bluhm B."/>
            <person name="Cannon C."/>
            <person name="Castanera R."/>
            <person name="Culley D."/>
            <person name="Daum C."/>
            <person name="Ezra D."/>
            <person name="Gonzalez J."/>
            <person name="Henrissat B."/>
            <person name="Kuo A."/>
            <person name="Liang C."/>
            <person name="Lipzen A."/>
            <person name="Lutzoni F."/>
            <person name="Magnuson J."/>
            <person name="Mondo S."/>
            <person name="Nolan M."/>
            <person name="Ohm R."/>
            <person name="Pangilinan J."/>
            <person name="Park H.-J."/>
            <person name="Ramirez L."/>
            <person name="Alfaro M."/>
            <person name="Sun H."/>
            <person name="Tritt A."/>
            <person name="Yoshinaga Y."/>
            <person name="Zwiers L.-H."/>
            <person name="Turgeon B."/>
            <person name="Goodwin S."/>
            <person name="Spatafora J."/>
            <person name="Crous P."/>
            <person name="Grigoriev I."/>
        </authorList>
    </citation>
    <scope>NUCLEOTIDE SEQUENCE</scope>
    <source>
        <strain evidence="2">CBS 101060</strain>
    </source>
</reference>
<dbReference type="Proteomes" id="UP000799429">
    <property type="component" value="Unassembled WGS sequence"/>
</dbReference>
<feature type="region of interest" description="Disordered" evidence="1">
    <location>
        <begin position="1"/>
        <end position="111"/>
    </location>
</feature>
<proteinExistence type="predicted"/>
<organism evidence="2 3">
    <name type="scientific">Patellaria atrata CBS 101060</name>
    <dbReference type="NCBI Taxonomy" id="1346257"/>
    <lineage>
        <taxon>Eukaryota</taxon>
        <taxon>Fungi</taxon>
        <taxon>Dikarya</taxon>
        <taxon>Ascomycota</taxon>
        <taxon>Pezizomycotina</taxon>
        <taxon>Dothideomycetes</taxon>
        <taxon>Dothideomycetes incertae sedis</taxon>
        <taxon>Patellariales</taxon>
        <taxon>Patellariaceae</taxon>
        <taxon>Patellaria</taxon>
    </lineage>
</organism>
<dbReference type="OrthoDB" id="4157208at2759"/>
<comment type="caution">
    <text evidence="2">The sequence shown here is derived from an EMBL/GenBank/DDBJ whole genome shotgun (WGS) entry which is preliminary data.</text>
</comment>
<sequence length="142" mass="14494">MSSHPFDRPQRPSLPQLPASASSSATSTASNSAFQSSSSLPSLQTTSTMSATSPTYSASSSHASATSPQTLFFQRPGPLPSPTSQQQAAQGPYFGSLGGTQGPNGAGAAQRSQAFGGNDILAEAAKRAQMAVLMRDMEGVEL</sequence>
<gene>
    <name evidence="2" type="ORF">M501DRAFT_880664</name>
</gene>
<feature type="compositionally biased region" description="Basic and acidic residues" evidence="1">
    <location>
        <begin position="1"/>
        <end position="10"/>
    </location>
</feature>
<evidence type="ECO:0000313" key="3">
    <source>
        <dbReference type="Proteomes" id="UP000799429"/>
    </source>
</evidence>
<dbReference type="EMBL" id="MU006097">
    <property type="protein sequence ID" value="KAF2838436.1"/>
    <property type="molecule type" value="Genomic_DNA"/>
</dbReference>
<feature type="compositionally biased region" description="Gly residues" evidence="1">
    <location>
        <begin position="96"/>
        <end position="105"/>
    </location>
</feature>
<dbReference type="AlphaFoldDB" id="A0A9P4VMB8"/>